<evidence type="ECO:0000256" key="4">
    <source>
        <dbReference type="ARBA" id="ARBA00022729"/>
    </source>
</evidence>
<keyword evidence="6 11" id="KW-0106">Calcium</keyword>
<reference evidence="16" key="1">
    <citation type="journal article" date="2010" name="Science">
        <title>Plasticity of animal genome architecture unmasked by rapid evolution of a pelagic tunicate.</title>
        <authorList>
            <person name="Denoeud F."/>
            <person name="Henriet S."/>
            <person name="Mungpakdee S."/>
            <person name="Aury J.M."/>
            <person name="Da Silva C."/>
            <person name="Brinkmann H."/>
            <person name="Mikhaleva J."/>
            <person name="Olsen L.C."/>
            <person name="Jubin C."/>
            <person name="Canestro C."/>
            <person name="Bouquet J.M."/>
            <person name="Danks G."/>
            <person name="Poulain J."/>
            <person name="Campsteijn C."/>
            <person name="Adamski M."/>
            <person name="Cross I."/>
            <person name="Yadetie F."/>
            <person name="Muffato M."/>
            <person name="Louis A."/>
            <person name="Butcher S."/>
            <person name="Tsagkogeorga G."/>
            <person name="Konrad A."/>
            <person name="Singh S."/>
            <person name="Jensen M.F."/>
            <person name="Cong E.H."/>
            <person name="Eikeseth-Otteraa H."/>
            <person name="Noel B."/>
            <person name="Anthouard V."/>
            <person name="Porcel B.M."/>
            <person name="Kachouri-Lafond R."/>
            <person name="Nishino A."/>
            <person name="Ugolini M."/>
            <person name="Chourrout P."/>
            <person name="Nishida H."/>
            <person name="Aasland R."/>
            <person name="Huzurbazar S."/>
            <person name="Westhof E."/>
            <person name="Delsuc F."/>
            <person name="Lehrach H."/>
            <person name="Reinhardt R."/>
            <person name="Weissenbach J."/>
            <person name="Roy S.W."/>
            <person name="Artiguenave F."/>
            <person name="Postlethwait J.H."/>
            <person name="Manak J.R."/>
            <person name="Thompson E.M."/>
            <person name="Jaillon O."/>
            <person name="Du Pasquier L."/>
            <person name="Boudinot P."/>
            <person name="Liberles D.A."/>
            <person name="Volff J.N."/>
            <person name="Philippe H."/>
            <person name="Lenhard B."/>
            <person name="Roest Crollius H."/>
            <person name="Wincker P."/>
            <person name="Chourrout D."/>
        </authorList>
    </citation>
    <scope>NUCLEOTIDE SEQUENCE [LARGE SCALE GENOMIC DNA]</scope>
</reference>
<feature type="domain" description="Cadherin" evidence="15">
    <location>
        <begin position="227"/>
        <end position="335"/>
    </location>
</feature>
<dbReference type="GO" id="GO:0005509">
    <property type="term" value="F:calcium ion binding"/>
    <property type="evidence" value="ECO:0007669"/>
    <property type="project" value="UniProtKB-UniRule"/>
</dbReference>
<feature type="domain" description="Cadherin" evidence="15">
    <location>
        <begin position="353"/>
        <end position="447"/>
    </location>
</feature>
<feature type="compositionally biased region" description="Polar residues" evidence="12">
    <location>
        <begin position="999"/>
        <end position="1014"/>
    </location>
</feature>
<dbReference type="FunFam" id="2.60.40.60:FF:000007">
    <property type="entry name" value="Protocadherin alpha 2"/>
    <property type="match status" value="1"/>
</dbReference>
<feature type="compositionally biased region" description="Polar residues" evidence="12">
    <location>
        <begin position="1048"/>
        <end position="1059"/>
    </location>
</feature>
<dbReference type="PRINTS" id="PR00205">
    <property type="entry name" value="CADHERIN"/>
</dbReference>
<keyword evidence="8 13" id="KW-1133">Transmembrane helix</keyword>
<comment type="subcellular location">
    <subcellularLocation>
        <location evidence="1">Cell membrane</location>
        <topology evidence="1">Single-pass type I membrane protein</topology>
    </subcellularLocation>
</comment>
<dbReference type="InterPro" id="IPR050174">
    <property type="entry name" value="Protocadherin/Cadherin-CA"/>
</dbReference>
<keyword evidence="3 13" id="KW-0812">Transmembrane</keyword>
<dbReference type="Gene3D" id="2.60.40.60">
    <property type="entry name" value="Cadherins"/>
    <property type="match status" value="6"/>
</dbReference>
<feature type="region of interest" description="Disordered" evidence="12">
    <location>
        <begin position="887"/>
        <end position="925"/>
    </location>
</feature>
<keyword evidence="2" id="KW-1003">Cell membrane</keyword>
<feature type="region of interest" description="Disordered" evidence="12">
    <location>
        <begin position="1040"/>
        <end position="1074"/>
    </location>
</feature>
<dbReference type="PROSITE" id="PS50268">
    <property type="entry name" value="CADHERIN_2"/>
    <property type="match status" value="5"/>
</dbReference>
<gene>
    <name evidence="16" type="ORF">GSOID_T00019827001</name>
</gene>
<dbReference type="FunFam" id="2.60.40.60:FF:000002">
    <property type="entry name" value="Protocadherin alpha 2"/>
    <property type="match status" value="1"/>
</dbReference>
<sequence>MRYQCLALLLFQLVGGTIPTSEHVMKEASAGSFLVNLDQQFGTAGFDWKLITNAKGFELKGADLFTKSEIDREVICRNKKNEPCLINLKLFSLKNQQIYDLRLTIEDLNDHAPVFDEAPIEIFFSEDAQVGQAKMLYSATDEDSDEFGIERYSLQDDSETFTLVEHVNPDDTKVPQLILKRKLDREEKANYELALTAFDKGDRSTTVELFVNVVDVNDNQPRWQGCEGGALSISIKEGLAQGERLPVDVRATDADEGLNGQITYRYSSTTNAEARRVFALDSETGAISIAEQPDFEKVRSHVLYLEAVDQGAEPKIAYCILNVNVLDENDEEPEVQLTPLNAEPGSNSSVLFLKEDFEVGGLVAIVLVTDKDNSGQEVTASIEHSAFELTEFEVGSFQLKLAEPLDYEQSTVIETTISATDGEQSPLTKVYPLKIVVQDVNDNGPRFRLKGNGHFSFSSQYQVKLSEAEEEGYVLLGGYRATDEDSGDNGCIDYELNGKDAALFRTEVQGDCGPVSIVLGQKIDYDELEIDSSGELPKMQLELVAKDRGVPQRSSTTMIFIELIDENDNRPTFGASKYSFEFDETSAEGALIGVVTAEDEDLSPAFSDIEFRFKPELSSGANANVPPNPFRLEPGADKKSARIVLARKVDFENERDNKKWDFVITARNPDSIDADVSEAHVKIALLDINEHIPTVEFKKGRTLRTAANKVYAVVEDQINVTVAKLEVNDEDASTSAEDITLNILPDSSQFFKLQPTRSGKYLLNYIGYHDDGLVLVGIVARDNFNTDPKNETVRFPVYINKSGRKNATEIAAIVDKSADENDLFGADMMYAGVAAVLLVLVIILIVCCCKARCWSKKKQGSQEAYNISKKGGHDYLANSRHGATLDSRNDFEGNWTKPYQHMQSPGQLSYTSGNDSGKGESIPTQNYPGNSYAFPAPPPAVSYGRATEIGDEEWMTDSLLRHNTQQVSEMEEAASDTFVAVPMSKSSSSRLIYSPPSSAQNYQSLSRRANSQRPHFSTFLDEDVRSETSSISVALLNAHTSPHYDSDIASNAGTLNKRNIQYKYPSPQERDEEK</sequence>
<feature type="region of interest" description="Disordered" evidence="12">
    <location>
        <begin position="986"/>
        <end position="1014"/>
    </location>
</feature>
<keyword evidence="5" id="KW-0677">Repeat</keyword>
<feature type="domain" description="Cadherin" evidence="15">
    <location>
        <begin position="116"/>
        <end position="223"/>
    </location>
</feature>
<evidence type="ECO:0000256" key="3">
    <source>
        <dbReference type="ARBA" id="ARBA00022692"/>
    </source>
</evidence>
<evidence type="ECO:0000256" key="6">
    <source>
        <dbReference type="ARBA" id="ARBA00022837"/>
    </source>
</evidence>
<feature type="transmembrane region" description="Helical" evidence="13">
    <location>
        <begin position="828"/>
        <end position="849"/>
    </location>
</feature>
<dbReference type="CDD" id="cd11304">
    <property type="entry name" value="Cadherin_repeat"/>
    <property type="match status" value="5"/>
</dbReference>
<evidence type="ECO:0000256" key="13">
    <source>
        <dbReference type="SAM" id="Phobius"/>
    </source>
</evidence>
<feature type="domain" description="Cadherin" evidence="15">
    <location>
        <begin position="457"/>
        <end position="573"/>
    </location>
</feature>
<proteinExistence type="predicted"/>
<dbReference type="GO" id="GO:0007156">
    <property type="term" value="P:homophilic cell adhesion via plasma membrane adhesion molecules"/>
    <property type="evidence" value="ECO:0007669"/>
    <property type="project" value="InterPro"/>
</dbReference>
<dbReference type="InterPro" id="IPR002126">
    <property type="entry name" value="Cadherin-like_dom"/>
</dbReference>
<evidence type="ECO:0000256" key="1">
    <source>
        <dbReference type="ARBA" id="ARBA00004251"/>
    </source>
</evidence>
<keyword evidence="10" id="KW-0325">Glycoprotein</keyword>
<dbReference type="PANTHER" id="PTHR24028:SF146">
    <property type="entry name" value="CADHERIN 96CB, ISOFORM D-RELATED"/>
    <property type="match status" value="1"/>
</dbReference>
<evidence type="ECO:0000313" key="16">
    <source>
        <dbReference type="EMBL" id="CBY39273.1"/>
    </source>
</evidence>
<feature type="chain" id="PRO_5003194193" description="Cadherin domain-containing protein" evidence="14">
    <location>
        <begin position="17"/>
        <end position="1074"/>
    </location>
</feature>
<evidence type="ECO:0000256" key="11">
    <source>
        <dbReference type="PROSITE-ProRule" id="PRU00043"/>
    </source>
</evidence>
<evidence type="ECO:0000256" key="14">
    <source>
        <dbReference type="SAM" id="SignalP"/>
    </source>
</evidence>
<dbReference type="AlphaFoldDB" id="E4YUY4"/>
<dbReference type="SUPFAM" id="SSF49313">
    <property type="entry name" value="Cadherin-like"/>
    <property type="match status" value="5"/>
</dbReference>
<name>E4YUY4_OIKDI</name>
<dbReference type="Pfam" id="PF00028">
    <property type="entry name" value="Cadherin"/>
    <property type="match status" value="2"/>
</dbReference>
<feature type="compositionally biased region" description="Low complexity" evidence="12">
    <location>
        <begin position="986"/>
        <end position="998"/>
    </location>
</feature>
<evidence type="ECO:0000256" key="5">
    <source>
        <dbReference type="ARBA" id="ARBA00022737"/>
    </source>
</evidence>
<keyword evidence="4 14" id="KW-0732">Signal</keyword>
<evidence type="ECO:0000256" key="12">
    <source>
        <dbReference type="SAM" id="MobiDB-lite"/>
    </source>
</evidence>
<evidence type="ECO:0000256" key="2">
    <source>
        <dbReference type="ARBA" id="ARBA00022475"/>
    </source>
</evidence>
<feature type="domain" description="Cadherin" evidence="15">
    <location>
        <begin position="574"/>
        <end position="695"/>
    </location>
</feature>
<accession>E4YUY4</accession>
<dbReference type="SMART" id="SM00112">
    <property type="entry name" value="CA"/>
    <property type="match status" value="5"/>
</dbReference>
<dbReference type="InterPro" id="IPR020894">
    <property type="entry name" value="Cadherin_CS"/>
</dbReference>
<organism evidence="16">
    <name type="scientific">Oikopleura dioica</name>
    <name type="common">Tunicate</name>
    <dbReference type="NCBI Taxonomy" id="34765"/>
    <lineage>
        <taxon>Eukaryota</taxon>
        <taxon>Metazoa</taxon>
        <taxon>Chordata</taxon>
        <taxon>Tunicata</taxon>
        <taxon>Appendicularia</taxon>
        <taxon>Copelata</taxon>
        <taxon>Oikopleuridae</taxon>
        <taxon>Oikopleura</taxon>
    </lineage>
</organism>
<dbReference type="InterPro" id="IPR015919">
    <property type="entry name" value="Cadherin-like_sf"/>
</dbReference>
<feature type="compositionally biased region" description="Polar residues" evidence="12">
    <location>
        <begin position="901"/>
        <end position="915"/>
    </location>
</feature>
<keyword evidence="9 13" id="KW-0472">Membrane</keyword>
<evidence type="ECO:0000256" key="8">
    <source>
        <dbReference type="ARBA" id="ARBA00022989"/>
    </source>
</evidence>
<dbReference type="PROSITE" id="PS00232">
    <property type="entry name" value="CADHERIN_1"/>
    <property type="match status" value="2"/>
</dbReference>
<feature type="signal peptide" evidence="14">
    <location>
        <begin position="1"/>
        <end position="16"/>
    </location>
</feature>
<evidence type="ECO:0000256" key="9">
    <source>
        <dbReference type="ARBA" id="ARBA00023136"/>
    </source>
</evidence>
<keyword evidence="7" id="KW-0130">Cell adhesion</keyword>
<evidence type="ECO:0000259" key="15">
    <source>
        <dbReference type="PROSITE" id="PS50268"/>
    </source>
</evidence>
<evidence type="ECO:0000256" key="7">
    <source>
        <dbReference type="ARBA" id="ARBA00022889"/>
    </source>
</evidence>
<evidence type="ECO:0000256" key="10">
    <source>
        <dbReference type="ARBA" id="ARBA00023180"/>
    </source>
</evidence>
<dbReference type="Proteomes" id="UP000011014">
    <property type="component" value="Unassembled WGS sequence"/>
</dbReference>
<dbReference type="PANTHER" id="PTHR24028">
    <property type="entry name" value="CADHERIN-87A"/>
    <property type="match status" value="1"/>
</dbReference>
<protein>
    <recommendedName>
        <fullName evidence="15">Cadherin domain-containing protein</fullName>
    </recommendedName>
</protein>
<dbReference type="EMBL" id="FN655483">
    <property type="protein sequence ID" value="CBY39273.1"/>
    <property type="molecule type" value="Genomic_DNA"/>
</dbReference>
<dbReference type="GO" id="GO:0005886">
    <property type="term" value="C:plasma membrane"/>
    <property type="evidence" value="ECO:0007669"/>
    <property type="project" value="UniProtKB-SubCell"/>
</dbReference>